<dbReference type="InterPro" id="IPR011343">
    <property type="entry name" value="DeoC"/>
</dbReference>
<name>A0A679IYZ4_9HYPH</name>
<proteinExistence type="inferred from homology"/>
<dbReference type="InterPro" id="IPR002915">
    <property type="entry name" value="DeoC/FbaB/LacD_aldolase"/>
</dbReference>
<dbReference type="CDD" id="cd00959">
    <property type="entry name" value="DeoC"/>
    <property type="match status" value="1"/>
</dbReference>
<evidence type="ECO:0000256" key="5">
    <source>
        <dbReference type="ARBA" id="ARBA00023270"/>
    </source>
</evidence>
<keyword evidence="4 8" id="KW-0456">Lyase</keyword>
<dbReference type="NCBIfam" id="TIGR00126">
    <property type="entry name" value="deoC"/>
    <property type="match status" value="1"/>
</dbReference>
<evidence type="ECO:0000313" key="8">
    <source>
        <dbReference type="EMBL" id="CAA2099786.1"/>
    </source>
</evidence>
<gene>
    <name evidence="8" type="primary">deoC</name>
    <name evidence="8" type="ORF">MBUL_00329</name>
</gene>
<dbReference type="GO" id="GO:0005737">
    <property type="term" value="C:cytoplasm"/>
    <property type="evidence" value="ECO:0007669"/>
    <property type="project" value="InterPro"/>
</dbReference>
<protein>
    <recommendedName>
        <fullName evidence="3 7">Deoxyribose-phosphate aldolase</fullName>
        <ecNumber evidence="3 7">4.1.2.4</ecNumber>
    </recommendedName>
</protein>
<dbReference type="AlphaFoldDB" id="A0A679IYZ4"/>
<dbReference type="SMART" id="SM01133">
    <property type="entry name" value="DeoC"/>
    <property type="match status" value="1"/>
</dbReference>
<comment type="similarity">
    <text evidence="2">Belongs to the DeoC/FbaB aldolase family. DeoC type 2 subfamily.</text>
</comment>
<dbReference type="Gene3D" id="3.20.20.70">
    <property type="entry name" value="Aldolase class I"/>
    <property type="match status" value="1"/>
</dbReference>
<organism evidence="8">
    <name type="scientific">Methylobacterium bullatum</name>
    <dbReference type="NCBI Taxonomy" id="570505"/>
    <lineage>
        <taxon>Bacteria</taxon>
        <taxon>Pseudomonadati</taxon>
        <taxon>Pseudomonadota</taxon>
        <taxon>Alphaproteobacteria</taxon>
        <taxon>Hyphomicrobiales</taxon>
        <taxon>Methylobacteriaceae</taxon>
        <taxon>Methylobacterium</taxon>
    </lineage>
</organism>
<comment type="pathway">
    <text evidence="1">Carbohydrate degradation; 2-deoxy-D-ribose 1-phosphate degradation; D-glyceraldehyde 3-phosphate and acetaldehyde from 2-deoxy-alpha-D-ribose 1-phosphate: step 2/2.</text>
</comment>
<evidence type="ECO:0000256" key="3">
    <source>
        <dbReference type="ARBA" id="ARBA00012515"/>
    </source>
</evidence>
<evidence type="ECO:0000256" key="4">
    <source>
        <dbReference type="ARBA" id="ARBA00023239"/>
    </source>
</evidence>
<dbReference type="PIRSF" id="PIRSF001357">
    <property type="entry name" value="DeoC"/>
    <property type="match status" value="1"/>
</dbReference>
<comment type="catalytic activity">
    <reaction evidence="6">
        <text>2-deoxy-D-ribose 5-phosphate = D-glyceraldehyde 3-phosphate + acetaldehyde</text>
        <dbReference type="Rhea" id="RHEA:12821"/>
        <dbReference type="ChEBI" id="CHEBI:15343"/>
        <dbReference type="ChEBI" id="CHEBI:59776"/>
        <dbReference type="ChEBI" id="CHEBI:62877"/>
        <dbReference type="EC" id="4.1.2.4"/>
    </reaction>
</comment>
<keyword evidence="5" id="KW-0704">Schiff base</keyword>
<dbReference type="EC" id="4.1.2.4" evidence="3 7"/>
<dbReference type="GO" id="GO:0004139">
    <property type="term" value="F:deoxyribose-phosphate aldolase activity"/>
    <property type="evidence" value="ECO:0007669"/>
    <property type="project" value="UniProtKB-UniRule"/>
</dbReference>
<dbReference type="PANTHER" id="PTHR10889:SF3">
    <property type="entry name" value="DEOXYRIBOSE-PHOSPHATE ALDOLASE"/>
    <property type="match status" value="1"/>
</dbReference>
<dbReference type="GO" id="GO:0016052">
    <property type="term" value="P:carbohydrate catabolic process"/>
    <property type="evidence" value="ECO:0007669"/>
    <property type="project" value="TreeGrafter"/>
</dbReference>
<dbReference type="InterPro" id="IPR013785">
    <property type="entry name" value="Aldolase_TIM"/>
</dbReference>
<evidence type="ECO:0000256" key="6">
    <source>
        <dbReference type="ARBA" id="ARBA00048791"/>
    </source>
</evidence>
<dbReference type="GO" id="GO:0009264">
    <property type="term" value="P:deoxyribonucleotide catabolic process"/>
    <property type="evidence" value="ECO:0007669"/>
    <property type="project" value="UniProtKB-UniRule"/>
</dbReference>
<dbReference type="Pfam" id="PF01791">
    <property type="entry name" value="DeoC"/>
    <property type="match status" value="1"/>
</dbReference>
<sequence>MTVDPHHPDSSIARRALPLLDLTDLGDSCSDQAITTLCGKARASHVAAVCVWPQHIGRCVELLTGTPVRIATVINFPAGGTDIERAAEDTAEALRDGAHEIDLVLPYRAFLAGDARTPTDMIAAVREVSRRAILKVILESGAMPDVMRITDASHLAIAAGADFLKTSTGKSAISATPEAAEAMLVAIRDSGRPVGFKVSGGLRTVTDAALYLAIADRIMGPDWVEPKTFRIGASSLHDALTQSFGERA</sequence>
<accession>A0A679IYZ4</accession>
<evidence type="ECO:0000256" key="2">
    <source>
        <dbReference type="ARBA" id="ARBA00009473"/>
    </source>
</evidence>
<dbReference type="PANTHER" id="PTHR10889">
    <property type="entry name" value="DEOXYRIBOSE-PHOSPHATE ALDOLASE"/>
    <property type="match status" value="1"/>
</dbReference>
<evidence type="ECO:0000256" key="1">
    <source>
        <dbReference type="ARBA" id="ARBA00004816"/>
    </source>
</evidence>
<evidence type="ECO:0000256" key="7">
    <source>
        <dbReference type="NCBIfam" id="TIGR00126"/>
    </source>
</evidence>
<dbReference type="SUPFAM" id="SSF51569">
    <property type="entry name" value="Aldolase"/>
    <property type="match status" value="1"/>
</dbReference>
<reference evidence="8" key="1">
    <citation type="submission" date="2019-12" db="EMBL/GenBank/DDBJ databases">
        <authorList>
            <person name="Cremers G."/>
        </authorList>
    </citation>
    <scope>NUCLEOTIDE SEQUENCE</scope>
    <source>
        <strain evidence="8">Mbul1</strain>
    </source>
</reference>
<dbReference type="EMBL" id="LR743504">
    <property type="protein sequence ID" value="CAA2099786.1"/>
    <property type="molecule type" value="Genomic_DNA"/>
</dbReference>